<dbReference type="SUPFAM" id="SSF52540">
    <property type="entry name" value="P-loop containing nucleoside triphosphate hydrolases"/>
    <property type="match status" value="1"/>
</dbReference>
<dbReference type="InterPro" id="IPR024156">
    <property type="entry name" value="Small_GTPase_ARF"/>
</dbReference>
<dbReference type="InterPro" id="IPR005225">
    <property type="entry name" value="Small_GTP-bd"/>
</dbReference>
<dbReference type="Proteomes" id="UP000039865">
    <property type="component" value="Unassembled WGS sequence"/>
</dbReference>
<evidence type="ECO:0000313" key="7">
    <source>
        <dbReference type="Proteomes" id="UP000039865"/>
    </source>
</evidence>
<accession>A0A078AD91</accession>
<sequence>MGNNHNKYFNQNKRKVLILGLSSSGKTTLLRMIKGDEKGKGSLHTPTDMFNNEQIKIKKNIELDIWDLGGKLPHLWVHHFKGSQGIIYMIDGVSTLNNDQKKQSAIQELLNVLVGNANIPIIVFINNKNRNFAENSSKQSDQRCIDEEWLKDNVFDKLDNIRKYIPLLQFNTNLDNYKIKILIGNLIMEKGLDQLQISKGETNIIYDCVNYLIDNMKPL</sequence>
<feature type="binding site" evidence="4">
    <location>
        <position position="27"/>
    </location>
    <ligand>
        <name>Mg(2+)</name>
        <dbReference type="ChEBI" id="CHEBI:18420"/>
    </ligand>
</feature>
<proteinExistence type="inferred from homology"/>
<dbReference type="PANTHER" id="PTHR11711">
    <property type="entry name" value="ADP RIBOSYLATION FACTOR-RELATED"/>
    <property type="match status" value="1"/>
</dbReference>
<evidence type="ECO:0000256" key="5">
    <source>
        <dbReference type="RuleBase" id="RU003925"/>
    </source>
</evidence>
<evidence type="ECO:0000313" key="6">
    <source>
        <dbReference type="EMBL" id="CDW80209.1"/>
    </source>
</evidence>
<reference evidence="6 7" key="1">
    <citation type="submission" date="2014-06" db="EMBL/GenBank/DDBJ databases">
        <authorList>
            <person name="Swart Estienne"/>
        </authorList>
    </citation>
    <scope>NUCLEOTIDE SEQUENCE [LARGE SCALE GENOMIC DNA]</scope>
    <source>
        <strain evidence="6 7">130c</strain>
    </source>
</reference>
<dbReference type="Gene3D" id="3.40.50.300">
    <property type="entry name" value="P-loop containing nucleotide triphosphate hydrolases"/>
    <property type="match status" value="1"/>
</dbReference>
<feature type="binding site" evidence="3">
    <location>
        <begin position="20"/>
        <end position="27"/>
    </location>
    <ligand>
        <name>GTP</name>
        <dbReference type="ChEBI" id="CHEBI:37565"/>
    </ligand>
</feature>
<keyword evidence="2 3" id="KW-0342">GTP-binding</keyword>
<protein>
    <submittedName>
        <fullName evidence="6">Small gtp-binding protein domain containing protein</fullName>
    </submittedName>
</protein>
<dbReference type="InParanoid" id="A0A078AD91"/>
<dbReference type="GO" id="GO:0003924">
    <property type="term" value="F:GTPase activity"/>
    <property type="evidence" value="ECO:0007669"/>
    <property type="project" value="InterPro"/>
</dbReference>
<dbReference type="SMART" id="SM00177">
    <property type="entry name" value="ARF"/>
    <property type="match status" value="1"/>
</dbReference>
<evidence type="ECO:0000256" key="3">
    <source>
        <dbReference type="PIRSR" id="PIRSR606689-1"/>
    </source>
</evidence>
<feature type="binding site" evidence="3">
    <location>
        <position position="70"/>
    </location>
    <ligand>
        <name>GTP</name>
        <dbReference type="ChEBI" id="CHEBI:37565"/>
    </ligand>
</feature>
<keyword evidence="4" id="KW-0479">Metal-binding</keyword>
<comment type="similarity">
    <text evidence="5">Belongs to the small GTPase superfamily. Arf family.</text>
</comment>
<dbReference type="Pfam" id="PF00025">
    <property type="entry name" value="Arf"/>
    <property type="match status" value="1"/>
</dbReference>
<dbReference type="GO" id="GO:0005525">
    <property type="term" value="F:GTP binding"/>
    <property type="evidence" value="ECO:0007669"/>
    <property type="project" value="UniProtKB-KW"/>
</dbReference>
<name>A0A078AD91_STYLE</name>
<gene>
    <name evidence="6" type="primary">Contig15785.g16831</name>
    <name evidence="6" type="ORF">STYLEM_9205</name>
</gene>
<dbReference type="PROSITE" id="PS51417">
    <property type="entry name" value="ARF"/>
    <property type="match status" value="1"/>
</dbReference>
<dbReference type="EMBL" id="CCKQ01008747">
    <property type="protein sequence ID" value="CDW80209.1"/>
    <property type="molecule type" value="Genomic_DNA"/>
</dbReference>
<evidence type="ECO:0000256" key="2">
    <source>
        <dbReference type="ARBA" id="ARBA00023134"/>
    </source>
</evidence>
<dbReference type="GO" id="GO:0046872">
    <property type="term" value="F:metal ion binding"/>
    <property type="evidence" value="ECO:0007669"/>
    <property type="project" value="UniProtKB-KW"/>
</dbReference>
<evidence type="ECO:0000256" key="4">
    <source>
        <dbReference type="PIRSR" id="PIRSR606689-2"/>
    </source>
</evidence>
<dbReference type="PRINTS" id="PR00328">
    <property type="entry name" value="SAR1GTPBP"/>
</dbReference>
<dbReference type="InterPro" id="IPR027417">
    <property type="entry name" value="P-loop_NTPase"/>
</dbReference>
<dbReference type="AlphaFoldDB" id="A0A078AD91"/>
<dbReference type="InterPro" id="IPR006689">
    <property type="entry name" value="Small_GTPase_ARF/SAR"/>
</dbReference>
<dbReference type="OrthoDB" id="290785at2759"/>
<dbReference type="NCBIfam" id="TIGR00231">
    <property type="entry name" value="small_GTP"/>
    <property type="match status" value="1"/>
</dbReference>
<feature type="binding site" evidence="4">
    <location>
        <position position="47"/>
    </location>
    <ligand>
        <name>Mg(2+)</name>
        <dbReference type="ChEBI" id="CHEBI:18420"/>
    </ligand>
</feature>
<keyword evidence="4" id="KW-0460">Magnesium</keyword>
<evidence type="ECO:0000256" key="1">
    <source>
        <dbReference type="ARBA" id="ARBA00022741"/>
    </source>
</evidence>
<keyword evidence="7" id="KW-1185">Reference proteome</keyword>
<organism evidence="6 7">
    <name type="scientific">Stylonychia lemnae</name>
    <name type="common">Ciliate</name>
    <dbReference type="NCBI Taxonomy" id="5949"/>
    <lineage>
        <taxon>Eukaryota</taxon>
        <taxon>Sar</taxon>
        <taxon>Alveolata</taxon>
        <taxon>Ciliophora</taxon>
        <taxon>Intramacronucleata</taxon>
        <taxon>Spirotrichea</taxon>
        <taxon>Stichotrichia</taxon>
        <taxon>Sporadotrichida</taxon>
        <taxon>Oxytrichidae</taxon>
        <taxon>Stylonychinae</taxon>
        <taxon>Stylonychia</taxon>
    </lineage>
</organism>
<keyword evidence="1 3" id="KW-0547">Nucleotide-binding</keyword>